<evidence type="ECO:0000313" key="1">
    <source>
        <dbReference type="EMBL" id="JAD58348.1"/>
    </source>
</evidence>
<dbReference type="EMBL" id="GBRH01239547">
    <property type="protein sequence ID" value="JAD58348.1"/>
    <property type="molecule type" value="Transcribed_RNA"/>
</dbReference>
<name>A0A0A9B845_ARUDO</name>
<reference evidence="1" key="1">
    <citation type="submission" date="2014-09" db="EMBL/GenBank/DDBJ databases">
        <authorList>
            <person name="Magalhaes I.L.F."/>
            <person name="Oliveira U."/>
            <person name="Santos F.R."/>
            <person name="Vidigal T.H.D.A."/>
            <person name="Brescovit A.D."/>
            <person name="Santos A.J."/>
        </authorList>
    </citation>
    <scope>NUCLEOTIDE SEQUENCE</scope>
    <source>
        <tissue evidence="1">Shoot tissue taken approximately 20 cm above the soil surface</tissue>
    </source>
</reference>
<sequence length="27" mass="3292">MTTLFKSTRIVLNFMQSNKYRKNNIDK</sequence>
<dbReference type="AlphaFoldDB" id="A0A0A9B845"/>
<reference evidence="1" key="2">
    <citation type="journal article" date="2015" name="Data Brief">
        <title>Shoot transcriptome of the giant reed, Arundo donax.</title>
        <authorList>
            <person name="Barrero R.A."/>
            <person name="Guerrero F.D."/>
            <person name="Moolhuijzen P."/>
            <person name="Goolsby J.A."/>
            <person name="Tidwell J."/>
            <person name="Bellgard S.E."/>
            <person name="Bellgard M.I."/>
        </authorList>
    </citation>
    <scope>NUCLEOTIDE SEQUENCE</scope>
    <source>
        <tissue evidence="1">Shoot tissue taken approximately 20 cm above the soil surface</tissue>
    </source>
</reference>
<protein>
    <submittedName>
        <fullName evidence="1">Uncharacterized protein</fullName>
    </submittedName>
</protein>
<organism evidence="1">
    <name type="scientific">Arundo donax</name>
    <name type="common">Giant reed</name>
    <name type="synonym">Donax arundinaceus</name>
    <dbReference type="NCBI Taxonomy" id="35708"/>
    <lineage>
        <taxon>Eukaryota</taxon>
        <taxon>Viridiplantae</taxon>
        <taxon>Streptophyta</taxon>
        <taxon>Embryophyta</taxon>
        <taxon>Tracheophyta</taxon>
        <taxon>Spermatophyta</taxon>
        <taxon>Magnoliopsida</taxon>
        <taxon>Liliopsida</taxon>
        <taxon>Poales</taxon>
        <taxon>Poaceae</taxon>
        <taxon>PACMAD clade</taxon>
        <taxon>Arundinoideae</taxon>
        <taxon>Arundineae</taxon>
        <taxon>Arundo</taxon>
    </lineage>
</organism>
<accession>A0A0A9B845</accession>
<proteinExistence type="predicted"/>